<feature type="signal peptide" evidence="2">
    <location>
        <begin position="1"/>
        <end position="21"/>
    </location>
</feature>
<evidence type="ECO:0000256" key="1">
    <source>
        <dbReference type="SAM" id="MobiDB-lite"/>
    </source>
</evidence>
<evidence type="ECO:0008006" key="5">
    <source>
        <dbReference type="Google" id="ProtNLM"/>
    </source>
</evidence>
<dbReference type="RefSeq" id="WP_106339521.1">
    <property type="nucleotide sequence ID" value="NZ_PVZS01000032.1"/>
</dbReference>
<sequence length="81" mass="8449">MIKATLIAAGLTLALPAIAMAQTSTSATPPDQPGASRSMNTGSGPMMKHSDTNPGMAMSTGAGRSHHVTKRHKKRTKHHSM</sequence>
<name>A0A2T1HN35_9HYPH</name>
<feature type="chain" id="PRO_5015448772" description="Pentapeptide MXKDX repeat protein" evidence="2">
    <location>
        <begin position="22"/>
        <end position="81"/>
    </location>
</feature>
<accession>A0A2T1HN35</accession>
<dbReference type="EMBL" id="PVZS01000032">
    <property type="protein sequence ID" value="PSC03043.1"/>
    <property type="molecule type" value="Genomic_DNA"/>
</dbReference>
<feature type="compositionally biased region" description="Polar residues" evidence="1">
    <location>
        <begin position="23"/>
        <end position="43"/>
    </location>
</feature>
<evidence type="ECO:0000313" key="3">
    <source>
        <dbReference type="EMBL" id="PSC03043.1"/>
    </source>
</evidence>
<feature type="compositionally biased region" description="Basic residues" evidence="1">
    <location>
        <begin position="64"/>
        <end position="81"/>
    </location>
</feature>
<proteinExistence type="predicted"/>
<protein>
    <recommendedName>
        <fullName evidence="5">Pentapeptide MXKDX repeat protein</fullName>
    </recommendedName>
</protein>
<keyword evidence="4" id="KW-1185">Reference proteome</keyword>
<feature type="region of interest" description="Disordered" evidence="1">
    <location>
        <begin position="23"/>
        <end position="81"/>
    </location>
</feature>
<gene>
    <name evidence="3" type="ORF">SLNSH_20660</name>
</gene>
<dbReference type="Proteomes" id="UP000239772">
    <property type="component" value="Unassembled WGS sequence"/>
</dbReference>
<reference evidence="4" key="1">
    <citation type="submission" date="2018-03" db="EMBL/GenBank/DDBJ databases">
        <authorList>
            <person name="Sun L."/>
            <person name="Liu H."/>
            <person name="Chen W."/>
            <person name="Huang K."/>
            <person name="Liu W."/>
            <person name="Gao X."/>
        </authorList>
    </citation>
    <scope>NUCLEOTIDE SEQUENCE [LARGE SCALE GENOMIC DNA]</scope>
    <source>
        <strain evidence="4">SH9</strain>
    </source>
</reference>
<dbReference type="AlphaFoldDB" id="A0A2T1HN35"/>
<organism evidence="3 4">
    <name type="scientific">Alsobacter soli</name>
    <dbReference type="NCBI Taxonomy" id="2109933"/>
    <lineage>
        <taxon>Bacteria</taxon>
        <taxon>Pseudomonadati</taxon>
        <taxon>Pseudomonadota</taxon>
        <taxon>Alphaproteobacteria</taxon>
        <taxon>Hyphomicrobiales</taxon>
        <taxon>Alsobacteraceae</taxon>
        <taxon>Alsobacter</taxon>
    </lineage>
</organism>
<evidence type="ECO:0000313" key="4">
    <source>
        <dbReference type="Proteomes" id="UP000239772"/>
    </source>
</evidence>
<comment type="caution">
    <text evidence="3">The sequence shown here is derived from an EMBL/GenBank/DDBJ whole genome shotgun (WGS) entry which is preliminary data.</text>
</comment>
<evidence type="ECO:0000256" key="2">
    <source>
        <dbReference type="SAM" id="SignalP"/>
    </source>
</evidence>
<keyword evidence="2" id="KW-0732">Signal</keyword>